<keyword evidence="2" id="KW-1185">Reference proteome</keyword>
<reference evidence="1" key="1">
    <citation type="submission" date="2025-08" db="UniProtKB">
        <authorList>
            <consortium name="Ensembl"/>
        </authorList>
    </citation>
    <scope>IDENTIFICATION</scope>
</reference>
<organism evidence="1 2">
    <name type="scientific">Salvator merianae</name>
    <name type="common">Argentine black and white tegu</name>
    <name type="synonym">Tupinambis merianae</name>
    <dbReference type="NCBI Taxonomy" id="96440"/>
    <lineage>
        <taxon>Eukaryota</taxon>
        <taxon>Metazoa</taxon>
        <taxon>Chordata</taxon>
        <taxon>Craniata</taxon>
        <taxon>Vertebrata</taxon>
        <taxon>Euteleostomi</taxon>
        <taxon>Lepidosauria</taxon>
        <taxon>Squamata</taxon>
        <taxon>Bifurcata</taxon>
        <taxon>Unidentata</taxon>
        <taxon>Episquamata</taxon>
        <taxon>Laterata</taxon>
        <taxon>Teiioidea</taxon>
        <taxon>Teiidae</taxon>
        <taxon>Salvator</taxon>
    </lineage>
</organism>
<reference evidence="1" key="2">
    <citation type="submission" date="2025-09" db="UniProtKB">
        <authorList>
            <consortium name="Ensembl"/>
        </authorList>
    </citation>
    <scope>IDENTIFICATION</scope>
</reference>
<evidence type="ECO:0000313" key="2">
    <source>
        <dbReference type="Proteomes" id="UP000694421"/>
    </source>
</evidence>
<dbReference type="GeneTree" id="ENSGT00900000143380"/>
<evidence type="ECO:0000313" key="1">
    <source>
        <dbReference type="Ensembl" id="ENSSMRP00000012916.1"/>
    </source>
</evidence>
<sequence length="68" mass="7143">MPSTITANVVRDSEAGSVLCQHAGMTSETGGGTGGIYSAILSRNQPIIAVKEKTFHELHKKSNILDAC</sequence>
<name>A0A8D0C250_SALMN</name>
<dbReference type="Proteomes" id="UP000694421">
    <property type="component" value="Unplaced"/>
</dbReference>
<proteinExistence type="predicted"/>
<accession>A0A8D0C250</accession>
<dbReference type="AlphaFoldDB" id="A0A8D0C250"/>
<protein>
    <submittedName>
        <fullName evidence="1">Uncharacterized protein</fullName>
    </submittedName>
</protein>
<dbReference type="Ensembl" id="ENSSMRT00000015051.1">
    <property type="protein sequence ID" value="ENSSMRP00000012916.1"/>
    <property type="gene ID" value="ENSSMRG00000010072.1"/>
</dbReference>